<reference evidence="2" key="2">
    <citation type="submission" date="2023-08" db="EMBL/GenBank/DDBJ databases">
        <title>Increased levels of nutrients transform a symbiont into a lethal pathobiont.</title>
        <authorList>
            <person name="Lachnit T."/>
            <person name="Ulrich L."/>
            <person name="Willmer F.M."/>
            <person name="Hasenbein T."/>
            <person name="Steiner L.X."/>
            <person name="Wolters M."/>
            <person name="Herbst E.M."/>
            <person name="Deines P."/>
        </authorList>
    </citation>
    <scope>NUCLEOTIDE SEQUENCE</scope>
    <source>
        <strain evidence="2">T3</strain>
    </source>
</reference>
<dbReference type="Proteomes" id="UP001064896">
    <property type="component" value="Chromosome"/>
</dbReference>
<accession>A0AAU7XY04</accession>
<organism evidence="2">
    <name type="scientific">Pseudomonas solani</name>
    <dbReference type="NCBI Taxonomy" id="2731552"/>
    <lineage>
        <taxon>Bacteria</taxon>
        <taxon>Pseudomonadati</taxon>
        <taxon>Pseudomonadota</taxon>
        <taxon>Gammaproteobacteria</taxon>
        <taxon>Pseudomonadales</taxon>
        <taxon>Pseudomonadaceae</taxon>
        <taxon>Pseudomonas</taxon>
    </lineage>
</organism>
<dbReference type="EMBL" id="AP023081">
    <property type="protein sequence ID" value="BCD84259.1"/>
    <property type="molecule type" value="Genomic_DNA"/>
</dbReference>
<sequence>MKLVIPRPDGCAGRYSLRAYRIHLHPVSGNGRGIALGAAPAVSRYAPSVLLQRPWFLPKSVKDGQA</sequence>
<gene>
    <name evidence="2" type="ORF">ABS648_23595</name>
    <name evidence="1" type="ORF">PSm6_06660</name>
</gene>
<evidence type="ECO:0000313" key="3">
    <source>
        <dbReference type="Proteomes" id="UP001064896"/>
    </source>
</evidence>
<evidence type="ECO:0000313" key="2">
    <source>
        <dbReference type="EMBL" id="XBY62903.1"/>
    </source>
</evidence>
<evidence type="ECO:0000313" key="1">
    <source>
        <dbReference type="EMBL" id="BCD84259.1"/>
    </source>
</evidence>
<dbReference type="AlphaFoldDB" id="A0AAU7XY04"/>
<name>A0AAU7XY04_9PSED</name>
<dbReference type="EMBL" id="CP158373">
    <property type="protein sequence ID" value="XBY62903.1"/>
    <property type="molecule type" value="Genomic_DNA"/>
</dbReference>
<keyword evidence="3" id="KW-1185">Reference proteome</keyword>
<dbReference type="RefSeq" id="WP_148304259.1">
    <property type="nucleotide sequence ID" value="NZ_AP023081.1"/>
</dbReference>
<protein>
    <submittedName>
        <fullName evidence="2">Uncharacterized protein</fullName>
    </submittedName>
</protein>
<reference evidence="1" key="1">
    <citation type="submission" date="2020-05" db="EMBL/GenBank/DDBJ databases">
        <title>Complete genome sequence of Pseudomonas sp. Sm006.</title>
        <authorList>
            <person name="Takeuchi K."/>
            <person name="Someya N."/>
        </authorList>
    </citation>
    <scope>NUCLEOTIDE SEQUENCE</scope>
    <source>
        <strain evidence="1">Sm006</strain>
    </source>
</reference>
<proteinExistence type="predicted"/>